<dbReference type="InterPro" id="IPR010982">
    <property type="entry name" value="Lambda_DNA-bd_dom_sf"/>
</dbReference>
<dbReference type="AlphaFoldDB" id="A0A0A2G7L9"/>
<evidence type="ECO:0000256" key="3">
    <source>
        <dbReference type="ARBA" id="ARBA00023163"/>
    </source>
</evidence>
<keyword evidence="6" id="KW-1185">Reference proteome</keyword>
<dbReference type="STRING" id="266762.HQ36_02010"/>
<dbReference type="CDD" id="cd06529">
    <property type="entry name" value="S24_LexA-like"/>
    <property type="match status" value="1"/>
</dbReference>
<dbReference type="InterPro" id="IPR036286">
    <property type="entry name" value="LexA/Signal_pep-like_sf"/>
</dbReference>
<keyword evidence="3" id="KW-0804">Transcription</keyword>
<accession>A0A0A2G7L9</accession>
<evidence type="ECO:0000256" key="1">
    <source>
        <dbReference type="ARBA" id="ARBA00023015"/>
    </source>
</evidence>
<dbReference type="Pfam" id="PF00717">
    <property type="entry name" value="Peptidase_S24"/>
    <property type="match status" value="1"/>
</dbReference>
<dbReference type="Gene3D" id="2.10.109.10">
    <property type="entry name" value="Umud Fragment, subunit A"/>
    <property type="match status" value="1"/>
</dbReference>
<comment type="caution">
    <text evidence="5">The sequence shown here is derived from an EMBL/GenBank/DDBJ whole genome shotgun (WGS) entry which is preliminary data.</text>
</comment>
<keyword evidence="1" id="KW-0805">Transcription regulation</keyword>
<reference evidence="5 6" key="1">
    <citation type="submission" date="2014-08" db="EMBL/GenBank/DDBJ databases">
        <title>Porphyromonas gingivicanis strain:COT-022_OH1391 Genome sequencing.</title>
        <authorList>
            <person name="Wallis C."/>
            <person name="Deusch O."/>
            <person name="O'Flynn C."/>
            <person name="Davis I."/>
            <person name="Jospin G."/>
            <person name="Darling A.E."/>
            <person name="Coil D.A."/>
            <person name="Alexiev A."/>
            <person name="Horsfall A."/>
            <person name="Kirkwood N."/>
            <person name="Harris S."/>
            <person name="Eisen J.A."/>
        </authorList>
    </citation>
    <scope>NUCLEOTIDE SEQUENCE [LARGE SCALE GENOMIC DNA]</scope>
    <source>
        <strain evidence="6">COT-022 OH1391</strain>
    </source>
</reference>
<evidence type="ECO:0000256" key="2">
    <source>
        <dbReference type="ARBA" id="ARBA00023125"/>
    </source>
</evidence>
<dbReference type="GO" id="GO:0003677">
    <property type="term" value="F:DNA binding"/>
    <property type="evidence" value="ECO:0007669"/>
    <property type="project" value="UniProtKB-KW"/>
</dbReference>
<protein>
    <recommendedName>
        <fullName evidence="4">Peptidase S24/S26A/S26B/S26C domain-containing protein</fullName>
    </recommendedName>
</protein>
<dbReference type="SUPFAM" id="SSF51306">
    <property type="entry name" value="LexA/Signal peptidase"/>
    <property type="match status" value="1"/>
</dbReference>
<dbReference type="InterPro" id="IPR015927">
    <property type="entry name" value="Peptidase_S24_S26A/B/C"/>
</dbReference>
<dbReference type="eggNOG" id="COG1974">
    <property type="taxonomic scope" value="Bacteria"/>
</dbReference>
<name>A0A0A2G7L9_9PORP</name>
<evidence type="ECO:0000313" key="6">
    <source>
        <dbReference type="Proteomes" id="UP000030134"/>
    </source>
</evidence>
<keyword evidence="2" id="KW-0238">DNA-binding</keyword>
<dbReference type="Gene3D" id="1.10.260.40">
    <property type="entry name" value="lambda repressor-like DNA-binding domains"/>
    <property type="match status" value="1"/>
</dbReference>
<proteinExistence type="predicted"/>
<dbReference type="InterPro" id="IPR039418">
    <property type="entry name" value="LexA-like"/>
</dbReference>
<evidence type="ECO:0000259" key="4">
    <source>
        <dbReference type="Pfam" id="PF00717"/>
    </source>
</evidence>
<organism evidence="5 6">
    <name type="scientific">Porphyromonas gingivicanis</name>
    <dbReference type="NCBI Taxonomy" id="266762"/>
    <lineage>
        <taxon>Bacteria</taxon>
        <taxon>Pseudomonadati</taxon>
        <taxon>Bacteroidota</taxon>
        <taxon>Bacteroidia</taxon>
        <taxon>Bacteroidales</taxon>
        <taxon>Porphyromonadaceae</taxon>
        <taxon>Porphyromonas</taxon>
    </lineage>
</organism>
<feature type="domain" description="Peptidase S24/S26A/S26B/S26C" evidence="4">
    <location>
        <begin position="71"/>
        <end position="180"/>
    </location>
</feature>
<evidence type="ECO:0000313" key="5">
    <source>
        <dbReference type="EMBL" id="KGN98412.1"/>
    </source>
</evidence>
<dbReference type="PANTHER" id="PTHR40661">
    <property type="match status" value="1"/>
</dbReference>
<dbReference type="Proteomes" id="UP000030134">
    <property type="component" value="Unassembled WGS sequence"/>
</dbReference>
<sequence>MAKGTFISRTTINSIIGEKEVSPGYEIIRRIAEMSSHKINLDWLITGEGEMLKSSSEPDSNSMKYYYELSATAGNDIWISDNEINQPYKRINFPNFEGCVAFNVTGESMYPTAKERDIVAIVPEDVQTIVNGEIYLVITRDGQRMIKRLRTSGIDEEGGIIITCISDNPDKDLYAPFNVSGNDIHKIFRVKGFISSSLLA</sequence>
<gene>
    <name evidence="5" type="ORF">HQ36_02010</name>
</gene>
<dbReference type="PANTHER" id="PTHR40661:SF1">
    <property type="entry name" value="HTH CRO_C1-TYPE DOMAIN-CONTAINING PROTEIN"/>
    <property type="match status" value="1"/>
</dbReference>
<dbReference type="EMBL" id="JQZW01000006">
    <property type="protein sequence ID" value="KGN98412.1"/>
    <property type="molecule type" value="Genomic_DNA"/>
</dbReference>